<accession>A0A9Q1RPX5</accession>
<dbReference type="Gene3D" id="1.20.1280.50">
    <property type="match status" value="1"/>
</dbReference>
<dbReference type="PANTHER" id="PTHR47123">
    <property type="entry name" value="F-BOX PROTEIN SKIP23"/>
    <property type="match status" value="1"/>
</dbReference>
<evidence type="ECO:0000313" key="2">
    <source>
        <dbReference type="EMBL" id="KAJ8567672.1"/>
    </source>
</evidence>
<dbReference type="Proteomes" id="UP001152561">
    <property type="component" value="Unassembled WGS sequence"/>
</dbReference>
<evidence type="ECO:0000313" key="3">
    <source>
        <dbReference type="Proteomes" id="UP001152561"/>
    </source>
</evidence>
<dbReference type="OrthoDB" id="638130at2759"/>
<dbReference type="AlphaFoldDB" id="A0A9Q1RPX5"/>
<organism evidence="2 3">
    <name type="scientific">Anisodus acutangulus</name>
    <dbReference type="NCBI Taxonomy" id="402998"/>
    <lineage>
        <taxon>Eukaryota</taxon>
        <taxon>Viridiplantae</taxon>
        <taxon>Streptophyta</taxon>
        <taxon>Embryophyta</taxon>
        <taxon>Tracheophyta</taxon>
        <taxon>Spermatophyta</taxon>
        <taxon>Magnoliopsida</taxon>
        <taxon>eudicotyledons</taxon>
        <taxon>Gunneridae</taxon>
        <taxon>Pentapetalae</taxon>
        <taxon>asterids</taxon>
        <taxon>lamiids</taxon>
        <taxon>Solanales</taxon>
        <taxon>Solanaceae</taxon>
        <taxon>Solanoideae</taxon>
        <taxon>Hyoscyameae</taxon>
        <taxon>Anisodus</taxon>
    </lineage>
</organism>
<sequence length="690" mass="79346">MNEKKTKNLYSWPIWADLPEELLLKICKCLKYSFQVGHFRAVCTSWRSAIPRPPHKRLSIVPKYKPSKTPHKLSSKYIRRLVFRLDLQELPPSSSSPTSYLIAVAEQYSGDGQSKLRLLNPITGSPIPISSIPSNLFSREINLNKFRVSILHKSSLILRADATRHRTCKLVDISARRRSSRGKATATLRKNGKLCLLTGTGGEVVLNDLMDRLLIDHNLDKPVYHDVVKYKEKWFAIDQYGRGLMMDASLNVSLVTNPLFLPNRNGFSCDHKSYLVKSSENADLFLVDRYLDKSSEQTNYDEQDAATSDDDTKEPVYDMAVRFRVYKLEEEKHCWREVTSLNDQVIFVGDDASFWSYCVSAKDFPGCRGNFIFFTDQFRKAEDGDFHDFWDALKHEKDYSLGGFHMENAFLGPMACFPDATHHRTCKLVDLSARRRSSRGKATATLRKSGKLCLLTGTRGEVVLNDLMDRLLRDHNLDKPVYHDVVKYKEKWFAIDQYGRGLMVDASLNVSLVTNPLFLPNRNGFSCDHKSYLVKSSENADLFLVDRYLDKSSEQTNYDEQDAATSDDDTKEPVYDMAVRFRVYKLEEEKHCWKEVTSLNDQVIFVGDDASFWSYCVSAKDFPGCRGNFIFFTDQFRKAEDGDFHDFWDALKHEKDYSLGGFHMENAFLGPMACFPGYTDFFWPPPSWLN</sequence>
<dbReference type="SUPFAM" id="SSF81383">
    <property type="entry name" value="F-box domain"/>
    <property type="match status" value="1"/>
</dbReference>
<evidence type="ECO:0000259" key="1">
    <source>
        <dbReference type="SMART" id="SM00256"/>
    </source>
</evidence>
<protein>
    <recommendedName>
        <fullName evidence="1">F-box domain-containing protein</fullName>
    </recommendedName>
</protein>
<proteinExistence type="predicted"/>
<dbReference type="Pfam" id="PF03478">
    <property type="entry name" value="Beta-prop_KIB1-4"/>
    <property type="match status" value="2"/>
</dbReference>
<reference evidence="3" key="1">
    <citation type="journal article" date="2023" name="Proc. Natl. Acad. Sci. U.S.A.">
        <title>Genomic and structural basis for evolution of tropane alkaloid biosynthesis.</title>
        <authorList>
            <person name="Wanga Y.-J."/>
            <person name="Taina T."/>
            <person name="Yua J.-Y."/>
            <person name="Lia J."/>
            <person name="Xua B."/>
            <person name="Chenc J."/>
            <person name="D'Auriad J.C."/>
            <person name="Huanga J.-P."/>
            <person name="Huanga S.-X."/>
        </authorList>
    </citation>
    <scope>NUCLEOTIDE SEQUENCE [LARGE SCALE GENOMIC DNA]</scope>
    <source>
        <strain evidence="3">cv. KIB-2019</strain>
    </source>
</reference>
<feature type="domain" description="F-box" evidence="1">
    <location>
        <begin position="18"/>
        <end position="58"/>
    </location>
</feature>
<dbReference type="PANTHER" id="PTHR47123:SF11">
    <property type="entry name" value="F-BOX PROTEIN SKIP23-LIKE"/>
    <property type="match status" value="1"/>
</dbReference>
<dbReference type="Pfam" id="PF12937">
    <property type="entry name" value="F-box-like"/>
    <property type="match status" value="1"/>
</dbReference>
<comment type="caution">
    <text evidence="2">The sequence shown here is derived from an EMBL/GenBank/DDBJ whole genome shotgun (WGS) entry which is preliminary data.</text>
</comment>
<keyword evidence="3" id="KW-1185">Reference proteome</keyword>
<dbReference type="SMART" id="SM00256">
    <property type="entry name" value="FBOX"/>
    <property type="match status" value="1"/>
</dbReference>
<name>A0A9Q1RPX5_9SOLA</name>
<dbReference type="EMBL" id="JAJAGQ010000003">
    <property type="protein sequence ID" value="KAJ8567672.1"/>
    <property type="molecule type" value="Genomic_DNA"/>
</dbReference>
<dbReference type="InterPro" id="IPR051304">
    <property type="entry name" value="SCF_F-box_domain"/>
</dbReference>
<dbReference type="InterPro" id="IPR005174">
    <property type="entry name" value="KIB1-4_b-propeller"/>
</dbReference>
<dbReference type="InterPro" id="IPR001810">
    <property type="entry name" value="F-box_dom"/>
</dbReference>
<dbReference type="CDD" id="cd09917">
    <property type="entry name" value="F-box_SF"/>
    <property type="match status" value="1"/>
</dbReference>
<gene>
    <name evidence="2" type="ORF">K7X08_019880</name>
</gene>
<dbReference type="InterPro" id="IPR036047">
    <property type="entry name" value="F-box-like_dom_sf"/>
</dbReference>